<dbReference type="InParanoid" id="A0A200QBS6"/>
<dbReference type="FunCoup" id="A0A200QBS6">
    <property type="interactions" value="112"/>
</dbReference>
<evidence type="ECO:0000313" key="3">
    <source>
        <dbReference type="Proteomes" id="UP000195402"/>
    </source>
</evidence>
<keyword evidence="3" id="KW-1185">Reference proteome</keyword>
<dbReference type="PANTHER" id="PTHR13806:SF31">
    <property type="entry name" value="FLOTILLIN-LIKE PROTEIN 1-RELATED"/>
    <property type="match status" value="1"/>
</dbReference>
<keyword evidence="1" id="KW-1003">Cell membrane</keyword>
<accession>A0A200QBS6</accession>
<sequence length="272" mass="29984">MRRKVKRELEGTIIRNGENRTTNIGEERREANAELATKKSRWDQSAQLAEVESVKAVAIKEAELQREVELKNALTQKEKLKAEFLSKASVEYEIKVQEANWELYKKQKAAEAVLYEKEKEAEAQRLAAEATLFARQQAADGELYAKKKEGLVALANAQGTYVRTLLQGVNGNYAALRDYLMINGGMFQEIAKINAGAIQGLQPKISIWTNGASSSSGDQNNMYTVNGSAGAAMKEVAGVFRMLPPPLFQTVEEQTGMTPPSWLAGGSTTTHQ</sequence>
<dbReference type="EMBL" id="MVGT01002401">
    <property type="protein sequence ID" value="OVA07885.1"/>
    <property type="molecule type" value="Genomic_DNA"/>
</dbReference>
<keyword evidence="1" id="KW-0472">Membrane</keyword>
<proteinExistence type="inferred from homology"/>
<reference evidence="2 3" key="1">
    <citation type="journal article" date="2017" name="Mol. Plant">
        <title>The Genome of Medicinal Plant Macleaya cordata Provides New Insights into Benzylisoquinoline Alkaloids Metabolism.</title>
        <authorList>
            <person name="Liu X."/>
            <person name="Liu Y."/>
            <person name="Huang P."/>
            <person name="Ma Y."/>
            <person name="Qing Z."/>
            <person name="Tang Q."/>
            <person name="Cao H."/>
            <person name="Cheng P."/>
            <person name="Zheng Y."/>
            <person name="Yuan Z."/>
            <person name="Zhou Y."/>
            <person name="Liu J."/>
            <person name="Tang Z."/>
            <person name="Zhuo Y."/>
            <person name="Zhang Y."/>
            <person name="Yu L."/>
            <person name="Huang J."/>
            <person name="Yang P."/>
            <person name="Peng Q."/>
            <person name="Zhang J."/>
            <person name="Jiang W."/>
            <person name="Zhang Z."/>
            <person name="Lin K."/>
            <person name="Ro D.K."/>
            <person name="Chen X."/>
            <person name="Xiong X."/>
            <person name="Shang Y."/>
            <person name="Huang S."/>
            <person name="Zeng J."/>
        </authorList>
    </citation>
    <scope>NUCLEOTIDE SEQUENCE [LARGE SCALE GENOMIC DNA]</scope>
    <source>
        <strain evidence="3">cv. BLH2017</strain>
        <tissue evidence="2">Root</tissue>
    </source>
</reference>
<dbReference type="GO" id="GO:0005901">
    <property type="term" value="C:caveola"/>
    <property type="evidence" value="ECO:0007669"/>
    <property type="project" value="UniProtKB-SubCell"/>
</dbReference>
<comment type="subcellular location">
    <subcellularLocation>
        <location evidence="1">Cell membrane</location>
        <topology evidence="1">Lipid-anchor</topology>
    </subcellularLocation>
    <subcellularLocation>
        <location evidence="1">Membrane</location>
        <location evidence="1">Caveola</location>
    </subcellularLocation>
</comment>
<dbReference type="InterPro" id="IPR027705">
    <property type="entry name" value="Flotillin_fam"/>
</dbReference>
<evidence type="ECO:0000313" key="2">
    <source>
        <dbReference type="EMBL" id="OVA07885.1"/>
    </source>
</evidence>
<name>A0A200QBS6_MACCD</name>
<dbReference type="Proteomes" id="UP000195402">
    <property type="component" value="Unassembled WGS sequence"/>
</dbReference>
<comment type="similarity">
    <text evidence="1">Belongs to the band 7/mec-2 family. Flotillin subfamily.</text>
</comment>
<evidence type="ECO:0000256" key="1">
    <source>
        <dbReference type="RuleBase" id="RU366054"/>
    </source>
</evidence>
<dbReference type="OrthoDB" id="6080404at2759"/>
<protein>
    <recommendedName>
        <fullName evidence="1">Flotillin-like</fullName>
    </recommendedName>
</protein>
<comment type="caution">
    <text evidence="2">The sequence shown here is derived from an EMBL/GenBank/DDBJ whole genome shotgun (WGS) entry which is preliminary data.</text>
</comment>
<organism evidence="2 3">
    <name type="scientific">Macleaya cordata</name>
    <name type="common">Five-seeded plume-poppy</name>
    <name type="synonym">Bocconia cordata</name>
    <dbReference type="NCBI Taxonomy" id="56857"/>
    <lineage>
        <taxon>Eukaryota</taxon>
        <taxon>Viridiplantae</taxon>
        <taxon>Streptophyta</taxon>
        <taxon>Embryophyta</taxon>
        <taxon>Tracheophyta</taxon>
        <taxon>Spermatophyta</taxon>
        <taxon>Magnoliopsida</taxon>
        <taxon>Ranunculales</taxon>
        <taxon>Papaveraceae</taxon>
        <taxon>Papaveroideae</taxon>
        <taxon>Macleaya</taxon>
    </lineage>
</organism>
<gene>
    <name evidence="2" type="ORF">BVC80_8991g16</name>
</gene>
<dbReference type="STRING" id="56857.A0A200QBS6"/>
<dbReference type="AlphaFoldDB" id="A0A200QBS6"/>
<dbReference type="PANTHER" id="PTHR13806">
    <property type="entry name" value="FLOTILLIN-RELATED"/>
    <property type="match status" value="1"/>
</dbReference>
<dbReference type="OMA" id="SGDQNNM"/>